<dbReference type="GO" id="GO:0042545">
    <property type="term" value="P:cell wall modification"/>
    <property type="evidence" value="ECO:0007669"/>
    <property type="project" value="InterPro"/>
</dbReference>
<evidence type="ECO:0000256" key="11">
    <source>
        <dbReference type="ARBA" id="ARBA00022801"/>
    </source>
</evidence>
<dbReference type="GO" id="GO:0000976">
    <property type="term" value="F:transcription cis-regulatory region binding"/>
    <property type="evidence" value="ECO:0007669"/>
    <property type="project" value="TreeGrafter"/>
</dbReference>
<accession>A0AAD1Z802</accession>
<dbReference type="SUPFAM" id="SSF48371">
    <property type="entry name" value="ARM repeat"/>
    <property type="match status" value="1"/>
</dbReference>
<dbReference type="InterPro" id="IPR037813">
    <property type="entry name" value="TAF2"/>
</dbReference>
<gene>
    <name evidence="21" type="ORF">FPE_LOCUS11503</name>
</gene>
<evidence type="ECO:0000256" key="9">
    <source>
        <dbReference type="ARBA" id="ARBA00022512"/>
    </source>
</evidence>
<evidence type="ECO:0000256" key="3">
    <source>
        <dbReference type="ARBA" id="ARBA00005184"/>
    </source>
</evidence>
<dbReference type="SMART" id="SM00856">
    <property type="entry name" value="PMEI"/>
    <property type="match status" value="1"/>
</dbReference>
<evidence type="ECO:0000256" key="1">
    <source>
        <dbReference type="ARBA" id="ARBA00004123"/>
    </source>
</evidence>
<keyword evidence="9" id="KW-0134">Cell wall</keyword>
<dbReference type="InterPro" id="IPR011050">
    <property type="entry name" value="Pectin_lyase_fold/virulence"/>
</dbReference>
<dbReference type="Gene3D" id="1.10.390.10">
    <property type="entry name" value="Neutral Protease Domain 2"/>
    <property type="match status" value="1"/>
</dbReference>
<dbReference type="InterPro" id="IPR033131">
    <property type="entry name" value="Pectinesterase_Asp_AS"/>
</dbReference>
<evidence type="ECO:0000256" key="15">
    <source>
        <dbReference type="ARBA" id="ARBA00023242"/>
    </source>
</evidence>
<dbReference type="EC" id="3.1.1.11" evidence="7"/>
<keyword evidence="13" id="KW-0063">Aspartyl esterase</keyword>
<evidence type="ECO:0000256" key="2">
    <source>
        <dbReference type="ARBA" id="ARBA00004191"/>
    </source>
</evidence>
<feature type="region of interest" description="Disordered" evidence="19">
    <location>
        <begin position="604"/>
        <end position="630"/>
    </location>
</feature>
<feature type="compositionally biased region" description="Polar residues" evidence="19">
    <location>
        <begin position="1418"/>
        <end position="1436"/>
    </location>
</feature>
<dbReference type="FunFam" id="2.160.20.10:FF:000029">
    <property type="entry name" value="Pectinesterase 4"/>
    <property type="match status" value="1"/>
</dbReference>
<dbReference type="Pfam" id="PF01433">
    <property type="entry name" value="Peptidase_M1"/>
    <property type="match status" value="1"/>
</dbReference>
<dbReference type="InterPro" id="IPR011989">
    <property type="entry name" value="ARM-like"/>
</dbReference>
<dbReference type="Pfam" id="PF04043">
    <property type="entry name" value="PMEI"/>
    <property type="match status" value="1"/>
</dbReference>
<dbReference type="Gene3D" id="1.25.10.10">
    <property type="entry name" value="Leucine-rich Repeat Variant"/>
    <property type="match status" value="1"/>
</dbReference>
<organism evidence="21 22">
    <name type="scientific">Fraxinus pennsylvanica</name>
    <dbReference type="NCBI Taxonomy" id="56036"/>
    <lineage>
        <taxon>Eukaryota</taxon>
        <taxon>Viridiplantae</taxon>
        <taxon>Streptophyta</taxon>
        <taxon>Embryophyta</taxon>
        <taxon>Tracheophyta</taxon>
        <taxon>Spermatophyta</taxon>
        <taxon>Magnoliopsida</taxon>
        <taxon>eudicotyledons</taxon>
        <taxon>Gunneridae</taxon>
        <taxon>Pentapetalae</taxon>
        <taxon>asterids</taxon>
        <taxon>lamiids</taxon>
        <taxon>Lamiales</taxon>
        <taxon>Oleaceae</taxon>
        <taxon>Oleeae</taxon>
        <taxon>Fraxinus</taxon>
    </lineage>
</organism>
<dbReference type="PANTHER" id="PTHR15137">
    <property type="entry name" value="TRANSCRIPTION INITIATION FACTOR TFIID"/>
    <property type="match status" value="1"/>
</dbReference>
<feature type="region of interest" description="Disordered" evidence="19">
    <location>
        <begin position="1173"/>
        <end position="1218"/>
    </location>
</feature>
<dbReference type="SUPFAM" id="SSF101148">
    <property type="entry name" value="Plant invertase/pectin methylesterase inhibitor"/>
    <property type="match status" value="1"/>
</dbReference>
<dbReference type="Pfam" id="PF25316">
    <property type="entry name" value="TAF2_3rd"/>
    <property type="match status" value="1"/>
</dbReference>
<dbReference type="SUPFAM" id="SSF63737">
    <property type="entry name" value="Leukotriene A4 hydrolase N-terminal domain"/>
    <property type="match status" value="1"/>
</dbReference>
<dbReference type="GO" id="GO:0008237">
    <property type="term" value="F:metallopeptidase activity"/>
    <property type="evidence" value="ECO:0007669"/>
    <property type="project" value="InterPro"/>
</dbReference>
<evidence type="ECO:0000256" key="10">
    <source>
        <dbReference type="ARBA" id="ARBA00022525"/>
    </source>
</evidence>
<dbReference type="Gene3D" id="1.20.140.40">
    <property type="entry name" value="Invertase/pectin methylesterase inhibitor family protein"/>
    <property type="match status" value="1"/>
</dbReference>
<dbReference type="InterPro" id="IPR042097">
    <property type="entry name" value="Aminopeptidase_N-like_N_sf"/>
</dbReference>
<feature type="region of interest" description="Disordered" evidence="19">
    <location>
        <begin position="1380"/>
        <end position="1436"/>
    </location>
</feature>
<dbReference type="GO" id="GO:0006367">
    <property type="term" value="P:transcription initiation at RNA polymerase II promoter"/>
    <property type="evidence" value="ECO:0007669"/>
    <property type="project" value="TreeGrafter"/>
</dbReference>
<dbReference type="Pfam" id="PF25577">
    <property type="entry name" value="TPR_TAF2_C"/>
    <property type="match status" value="1"/>
</dbReference>
<dbReference type="GO" id="GO:0008270">
    <property type="term" value="F:zinc ion binding"/>
    <property type="evidence" value="ECO:0007669"/>
    <property type="project" value="InterPro"/>
</dbReference>
<dbReference type="InterPro" id="IPR014782">
    <property type="entry name" value="Peptidase_M1_dom"/>
</dbReference>
<evidence type="ECO:0000313" key="22">
    <source>
        <dbReference type="Proteomes" id="UP000834106"/>
    </source>
</evidence>
<evidence type="ECO:0000256" key="14">
    <source>
        <dbReference type="ARBA" id="ARBA00023163"/>
    </source>
</evidence>
<evidence type="ECO:0000259" key="20">
    <source>
        <dbReference type="SMART" id="SM00856"/>
    </source>
</evidence>
<comment type="similarity">
    <text evidence="5">In the C-terminal section; belongs to the pectinesterase family.</text>
</comment>
<dbReference type="GO" id="GO:0005669">
    <property type="term" value="C:transcription factor TFIID complex"/>
    <property type="evidence" value="ECO:0007669"/>
    <property type="project" value="InterPro"/>
</dbReference>
<feature type="compositionally biased region" description="Basic and acidic residues" evidence="19">
    <location>
        <begin position="1330"/>
        <end position="1342"/>
    </location>
</feature>
<keyword evidence="14" id="KW-0804">Transcription</keyword>
<dbReference type="InterPro" id="IPR016024">
    <property type="entry name" value="ARM-type_fold"/>
</dbReference>
<dbReference type="GO" id="GO:0003682">
    <property type="term" value="F:chromatin binding"/>
    <property type="evidence" value="ECO:0007669"/>
    <property type="project" value="TreeGrafter"/>
</dbReference>
<dbReference type="CDD" id="cd09839">
    <property type="entry name" value="M1_like_TAF2"/>
    <property type="match status" value="1"/>
</dbReference>
<evidence type="ECO:0000256" key="6">
    <source>
        <dbReference type="ARBA" id="ARBA00010937"/>
    </source>
</evidence>
<feature type="region of interest" description="Disordered" evidence="19">
    <location>
        <begin position="1"/>
        <end position="20"/>
    </location>
</feature>
<dbReference type="InterPro" id="IPR027268">
    <property type="entry name" value="Peptidase_M4/M1_CTD_sf"/>
</dbReference>
<feature type="region of interest" description="Disordered" evidence="19">
    <location>
        <begin position="1280"/>
        <end position="1299"/>
    </location>
</feature>
<dbReference type="SUPFAM" id="SSF51126">
    <property type="entry name" value="Pectin lyase-like"/>
    <property type="match status" value="1"/>
</dbReference>
<dbReference type="InterPro" id="IPR000070">
    <property type="entry name" value="Pectinesterase_cat"/>
</dbReference>
<evidence type="ECO:0000256" key="5">
    <source>
        <dbReference type="ARBA" id="ARBA00007786"/>
    </source>
</evidence>
<evidence type="ECO:0000256" key="4">
    <source>
        <dbReference type="ARBA" id="ARBA00006027"/>
    </source>
</evidence>
<keyword evidence="15" id="KW-0539">Nucleus</keyword>
<evidence type="ECO:0000256" key="7">
    <source>
        <dbReference type="ARBA" id="ARBA00013229"/>
    </source>
</evidence>
<sequence>MAKAKKAKSEEQKGGDNTNSEAVVKHQKLCLSIDMDNRRIYGYTELLIVVPDNGIVGLHADNLAIDRVTVDGEPAEFEVFPHYQQLDPKDRWCVVSSATSAADAAGSVYLSSLEIELLPNLLIMCSKSAKMENEQRHVHMNTGIDSSADAEQNVKKVRIDYWVEKAETGIHFDDNVLHTDNQLRRARCWFPCMDDSLQHCCYDLEFTVASNLVAVSSGTLLHQILTKDDPPRKTYVYRLNVPVAAQWISLVVAPFEILPDQHSGLLSHICLPANLSKLWNSVGFFYNAFGHYESYLGAKFPFGSYTQVFIAPEMAVSSLSLGASLSIFSSQMLFDEKLIDQTIETRIRLSYALARQWFGVYITPEASNDDWLLDGLAGFLTDTFIRKYLGNNEAHYRRYKANVTVCQADDSGATVLSSAAASKDLYGTQCIGFYGKVRSWKSVAILQMLEKQMGPESFRKILQTIVIRARDAVHSFRTLSTKEFRHFANKVGNLERPFLKEFFPRWVAACGCPVLKMGFSYNKRKNMVELAVLRGCTARPDSNAIVNNGNPDNENREGDVGWPGMMSIRVHELDGMYDHPILPMSGEPSQLLEIQCHSKLAAKRFQKPKKGSKPDGSDDNGDVVPATDMRPNSDSPLLWLRADPEMEYLALVHFNQPVQMWINQLEKDKDVIAQAQAIAALEALPQLSFSVVSALNNFLMDSKAFWRVRIEAAYALASTASEDTDWGGLLHLIKFYKSQRFDPNIGLPRPNDFRNFQEYFVLEAIPHAIAMVRAADKKSPREAVEFILQLLKYNDNNGNPYSDVYWLAALVQSVGELEFGQQSIVYLSPLLKRLDRLLQFDRLMPSHNGILTNSCIQSLTQIALKLSEFIPLDHVVELIKPFGGSTTWQIRIEACRALLDLEYQCRGMDALLILFIRYLNDEMSLRGQVKLSVHALRLCQMQNPSDPGNDVKSDTLVAMLRLLESPLAFNNVILRHYIFCILQVLAGRAPTLYGVPRDETLRMGHAKTSSELKNIFAALVKQSNPPEPCSDALELPGDILVPEVSKEGNNYPQNHEQTIGVTYTTPTGSATLDAHRTAETPSHSPVLHHGEDGPITISKVSTLSESNDMKQVTDLLYDNSIAPEASREADTSFDIHLQTGSGGDPVHDSVAIAEVPKADNTVYRSCEQKKPKLKIRVKHSAASSRAEEPDNGRQIRSQDGATDADHGASSSVSVDAPQRNFIENVSTSNQNLDDVNSSHDVGSRVTASIGCAKLATELQCTADSSKVSLPLLPDDYLPSNTMKNDLEMPSHGNTNLPSPAAYIIHSSSQEKDKIKDEKKEKKKKKKEKRKRNDHDGDPEHLERKRLKKEKKRKEKEMAKILYGETKTVDSVGLRINEGGGATFNREAKQPTPLEFGNNKNSSNRTEMAEDPATKTKPSEANASTNVNTTEDSASARQPTIVGLSQGKTVQSGRETQVQHIYDLSVHSAIDELSRIPQDGILQRLSQEKYLNPQVLTCIEEFDGEIDKVRNLALEKLKKSKNCDLWKGVRVNLSGVEARTVSSLINGDQWLPDIFRLSHGKLIKSGCEIQAQRIYEQSVHSAIHELSRASKEFSQDGILQRLARDKPAISALESCRLHLSVALYNLNNSLISPSESSLDSTVLNDIKTWLNGAGVGLHTCIEEFDGEIDKTRNLAKEKLNKSVELVRNSLHLTKQLNTRISSTDIPRLSYSEVSRPNMNPNLVVAKDGSGNFKTISDALNAVPNYSSKRFVIYVKKGVYYEKVKVELYKWNVVMFGDGIHQTVVSGDASTSDRIKTSMTGTFSVYGKGFIARDMTFRNTAGASKNQAVALYSESDQSVFYRCSIEGYQDSLNPQSMRQFFRECFIYGTVDFIFGLSATVIQSSHIFVRKPLIGQENVITTHSKFIPGENTGISIQNCTIQAAEDLTGVRTYLGRPLTNFGIAAYLENEINNLIDPQGWLPFFNNKPPPETVIFVEYNNRGPGAMTSRRVNWKGLKVKPSRVEASRYTVRSLINGEQWLPATGVPFILDL</sequence>
<dbReference type="GO" id="GO:0016251">
    <property type="term" value="F:RNA polymerase II general transcription initiation factor activity"/>
    <property type="evidence" value="ECO:0007669"/>
    <property type="project" value="TreeGrafter"/>
</dbReference>
<dbReference type="EMBL" id="OU503041">
    <property type="protein sequence ID" value="CAI9764073.1"/>
    <property type="molecule type" value="Genomic_DNA"/>
</dbReference>
<evidence type="ECO:0000256" key="16">
    <source>
        <dbReference type="ARBA" id="ARBA00023316"/>
    </source>
</evidence>
<dbReference type="InterPro" id="IPR035513">
    <property type="entry name" value="Invertase/methylesterase_inhib"/>
</dbReference>
<keyword evidence="16" id="KW-0961">Cell wall biogenesis/degradation</keyword>
<dbReference type="PROSITE" id="PS00503">
    <property type="entry name" value="PECTINESTERASE_2"/>
    <property type="match status" value="1"/>
</dbReference>
<keyword evidence="10" id="KW-0964">Secreted</keyword>
<protein>
    <recommendedName>
        <fullName evidence="8">Transcription initiation factor TFIID subunit 2</fullName>
        <ecNumber evidence="7">3.1.1.11</ecNumber>
    </recommendedName>
</protein>
<dbReference type="GO" id="GO:0004857">
    <property type="term" value="F:enzyme inhibitor activity"/>
    <property type="evidence" value="ECO:0007669"/>
    <property type="project" value="InterPro"/>
</dbReference>
<proteinExistence type="inferred from homology"/>
<comment type="similarity">
    <text evidence="4">In the N-terminal section; belongs to the PMEI family.</text>
</comment>
<evidence type="ECO:0000313" key="21">
    <source>
        <dbReference type="EMBL" id="CAI9764073.1"/>
    </source>
</evidence>
<dbReference type="Gene3D" id="2.160.20.10">
    <property type="entry name" value="Single-stranded right-handed beta-helix, Pectin lyase-like"/>
    <property type="match status" value="1"/>
</dbReference>
<keyword evidence="11" id="KW-0378">Hydrolase</keyword>
<evidence type="ECO:0000256" key="17">
    <source>
        <dbReference type="ARBA" id="ARBA00047928"/>
    </source>
</evidence>
<dbReference type="Pfam" id="PF01095">
    <property type="entry name" value="Pectinesterase"/>
    <property type="match status" value="1"/>
</dbReference>
<comment type="catalytic activity">
    <reaction evidence="17">
        <text>[(1-&gt;4)-alpha-D-galacturonosyl methyl ester](n) + n H2O = [(1-&gt;4)-alpha-D-galacturonosyl](n) + n methanol + n H(+)</text>
        <dbReference type="Rhea" id="RHEA:22380"/>
        <dbReference type="Rhea" id="RHEA-COMP:14570"/>
        <dbReference type="Rhea" id="RHEA-COMP:14573"/>
        <dbReference type="ChEBI" id="CHEBI:15377"/>
        <dbReference type="ChEBI" id="CHEBI:15378"/>
        <dbReference type="ChEBI" id="CHEBI:17790"/>
        <dbReference type="ChEBI" id="CHEBI:140522"/>
        <dbReference type="ChEBI" id="CHEBI:140523"/>
        <dbReference type="EC" id="3.1.1.11"/>
    </reaction>
</comment>
<evidence type="ECO:0000256" key="8">
    <source>
        <dbReference type="ARBA" id="ARBA00017363"/>
    </source>
</evidence>
<dbReference type="GO" id="GO:0030599">
    <property type="term" value="F:pectinesterase activity"/>
    <property type="evidence" value="ECO:0007669"/>
    <property type="project" value="UniProtKB-EC"/>
</dbReference>
<feature type="domain" description="Pectinesterase inhibitor" evidence="20">
    <location>
        <begin position="1557"/>
        <end position="1691"/>
    </location>
</feature>
<dbReference type="InterPro" id="IPR012334">
    <property type="entry name" value="Pectin_lyas_fold"/>
</dbReference>
<feature type="compositionally biased region" description="Basic residues" evidence="19">
    <location>
        <begin position="1320"/>
        <end position="1329"/>
    </location>
</feature>
<dbReference type="InterPro" id="IPR006501">
    <property type="entry name" value="Pectinesterase_inhib_dom"/>
</dbReference>
<comment type="similarity">
    <text evidence="6">Belongs to the TAF2 family.</text>
</comment>
<evidence type="ECO:0000256" key="18">
    <source>
        <dbReference type="PROSITE-ProRule" id="PRU10040"/>
    </source>
</evidence>
<dbReference type="FunFam" id="2.60.40.1730:FF:000015">
    <property type="entry name" value="Transcription initiation factor TFIID subunit 2"/>
    <property type="match status" value="1"/>
</dbReference>
<dbReference type="Gene3D" id="2.60.40.1730">
    <property type="entry name" value="tricorn interacting facor f3 domain"/>
    <property type="match status" value="1"/>
</dbReference>
<dbReference type="SUPFAM" id="SSF55486">
    <property type="entry name" value="Metalloproteases ('zincins'), catalytic domain"/>
    <property type="match status" value="1"/>
</dbReference>
<dbReference type="InterPro" id="IPR057345">
    <property type="entry name" value="Ig-like_TAF2"/>
</dbReference>
<evidence type="ECO:0000256" key="12">
    <source>
        <dbReference type="ARBA" id="ARBA00023015"/>
    </source>
</evidence>
<feature type="active site" evidence="18">
    <location>
        <position position="1869"/>
    </location>
</feature>
<dbReference type="Proteomes" id="UP000834106">
    <property type="component" value="Chromosome 6"/>
</dbReference>
<dbReference type="PANTHER" id="PTHR15137:SF9">
    <property type="entry name" value="TRANSCRIPTION INITIATION FACTOR TFIID SUBUNIT 2"/>
    <property type="match status" value="1"/>
</dbReference>
<keyword evidence="12" id="KW-0805">Transcription regulation</keyword>
<feature type="compositionally biased region" description="Basic residues" evidence="19">
    <location>
        <begin position="1343"/>
        <end position="1353"/>
    </location>
</feature>
<comment type="pathway">
    <text evidence="3">Glycan metabolism; pectin degradation; 2-dehydro-3-deoxy-D-gluconate from pectin: step 1/5.</text>
</comment>
<evidence type="ECO:0000256" key="13">
    <source>
        <dbReference type="ARBA" id="ARBA00023085"/>
    </source>
</evidence>
<feature type="region of interest" description="Disordered" evidence="19">
    <location>
        <begin position="1306"/>
        <end position="1358"/>
    </location>
</feature>
<dbReference type="CDD" id="cd15798">
    <property type="entry name" value="PMEI-like_3"/>
    <property type="match status" value="1"/>
</dbReference>
<evidence type="ECO:0000256" key="19">
    <source>
        <dbReference type="SAM" id="MobiDB-lite"/>
    </source>
</evidence>
<feature type="compositionally biased region" description="Basic and acidic residues" evidence="19">
    <location>
        <begin position="1308"/>
        <end position="1319"/>
    </location>
</feature>
<comment type="subcellular location">
    <subcellularLocation>
        <location evidence="1">Nucleus</location>
    </subcellularLocation>
    <subcellularLocation>
        <location evidence="2">Secreted</location>
        <location evidence="2">Cell wall</location>
    </subcellularLocation>
</comment>
<reference evidence="21" key="1">
    <citation type="submission" date="2023-05" db="EMBL/GenBank/DDBJ databases">
        <authorList>
            <person name="Huff M."/>
        </authorList>
    </citation>
    <scope>NUCLEOTIDE SEQUENCE</scope>
</reference>
<keyword evidence="22" id="KW-1185">Reference proteome</keyword>
<name>A0AAD1Z802_9LAMI</name>
<dbReference type="InterPro" id="IPR057991">
    <property type="entry name" value="TPR_TAF2_C"/>
</dbReference>